<name>A0A6J8D5T6_MYTCO</name>
<gene>
    <name evidence="1" type="ORF">MCOR_37918</name>
</gene>
<dbReference type="Proteomes" id="UP000507470">
    <property type="component" value="Unassembled WGS sequence"/>
</dbReference>
<organism evidence="1 2">
    <name type="scientific">Mytilus coruscus</name>
    <name type="common">Sea mussel</name>
    <dbReference type="NCBI Taxonomy" id="42192"/>
    <lineage>
        <taxon>Eukaryota</taxon>
        <taxon>Metazoa</taxon>
        <taxon>Spiralia</taxon>
        <taxon>Lophotrochozoa</taxon>
        <taxon>Mollusca</taxon>
        <taxon>Bivalvia</taxon>
        <taxon>Autobranchia</taxon>
        <taxon>Pteriomorphia</taxon>
        <taxon>Mytilida</taxon>
        <taxon>Mytiloidea</taxon>
        <taxon>Mytilidae</taxon>
        <taxon>Mytilinae</taxon>
        <taxon>Mytilus</taxon>
    </lineage>
</organism>
<dbReference type="AlphaFoldDB" id="A0A6J8D5T6"/>
<dbReference type="EMBL" id="CACVKT020006908">
    <property type="protein sequence ID" value="CAC5404093.1"/>
    <property type="molecule type" value="Genomic_DNA"/>
</dbReference>
<evidence type="ECO:0000313" key="1">
    <source>
        <dbReference type="EMBL" id="CAC5404093.1"/>
    </source>
</evidence>
<dbReference type="OrthoDB" id="6150661at2759"/>
<protein>
    <submittedName>
        <fullName evidence="1">Uncharacterized protein</fullName>
    </submittedName>
</protein>
<reference evidence="1 2" key="1">
    <citation type="submission" date="2020-06" db="EMBL/GenBank/DDBJ databases">
        <authorList>
            <person name="Li R."/>
            <person name="Bekaert M."/>
        </authorList>
    </citation>
    <scope>NUCLEOTIDE SEQUENCE [LARGE SCALE GENOMIC DNA]</scope>
    <source>
        <strain evidence="2">wild</strain>
    </source>
</reference>
<evidence type="ECO:0000313" key="2">
    <source>
        <dbReference type="Proteomes" id="UP000507470"/>
    </source>
</evidence>
<keyword evidence="2" id="KW-1185">Reference proteome</keyword>
<proteinExistence type="predicted"/>
<sequence length="160" mass="19004">MYKYYVRLSDIGERSGGPHENLKATFEVDKTLTNRENSWFNKLSELSKYIGIPLNKHCNINFKQKVEDFYKNKIIFELSKIKDGNCGKLLFFSKIYTKFKQQEYLNFINVPKYIRKKLTKLRIIAHSLAIETGRYARPIIPSDERFGNFAQEKLKMRYIS</sequence>
<accession>A0A6J8D5T6</accession>